<keyword evidence="6" id="KW-1185">Reference proteome</keyword>
<dbReference type="InterPro" id="IPR051600">
    <property type="entry name" value="Beta-PGM-like"/>
</dbReference>
<dbReference type="PANTHER" id="PTHR46193:SF10">
    <property type="entry name" value="6-PHOSPHOGLUCONATE PHOSPHATASE"/>
    <property type="match status" value="1"/>
</dbReference>
<evidence type="ECO:0000256" key="2">
    <source>
        <dbReference type="ARBA" id="ARBA00022723"/>
    </source>
</evidence>
<reference evidence="6" key="1">
    <citation type="submission" date="2023-07" db="EMBL/GenBank/DDBJ databases">
        <title>30 novel species of actinomycetes from the DSMZ collection.</title>
        <authorList>
            <person name="Nouioui I."/>
        </authorList>
    </citation>
    <scope>NUCLEOTIDE SEQUENCE [LARGE SCALE GENOMIC DNA]</scope>
    <source>
        <strain evidence="6">DSM 41699</strain>
    </source>
</reference>
<dbReference type="InterPro" id="IPR036412">
    <property type="entry name" value="HAD-like_sf"/>
</dbReference>
<evidence type="ECO:0000256" key="1">
    <source>
        <dbReference type="ARBA" id="ARBA00006171"/>
    </source>
</evidence>
<evidence type="ECO:0000313" key="5">
    <source>
        <dbReference type="EMBL" id="MDT0464102.1"/>
    </source>
</evidence>
<proteinExistence type="inferred from homology"/>
<gene>
    <name evidence="5" type="ORF">RM764_13905</name>
</gene>
<sequence>MAGQLLAAFRALVAQCPMAMRGAPALVSGLGRCAPLAVASNCPADVVEFSLQSVGLRQHFRHIVVPEPGVAPKPSPDTYAEAVRRLGVECGDTLAVEDSLNGLKAAVGAGLRVIGVGRNPGPEALDLADLWVDTLADPELVAWAESRSTPRREETGTPRPAPPRPKVPHQGGRAQSGTRTAH</sequence>
<comment type="caution">
    <text evidence="5">The sequence shown here is derived from an EMBL/GenBank/DDBJ whole genome shotgun (WGS) entry which is preliminary data.</text>
</comment>
<keyword evidence="3" id="KW-0460">Magnesium</keyword>
<dbReference type="Proteomes" id="UP001183809">
    <property type="component" value="Unassembled WGS sequence"/>
</dbReference>
<dbReference type="InterPro" id="IPR006439">
    <property type="entry name" value="HAD-SF_hydro_IA"/>
</dbReference>
<dbReference type="InterPro" id="IPR023214">
    <property type="entry name" value="HAD_sf"/>
</dbReference>
<organism evidence="5 6">
    <name type="scientific">Streptomyces gibsoniae</name>
    <dbReference type="NCBI Taxonomy" id="3075529"/>
    <lineage>
        <taxon>Bacteria</taxon>
        <taxon>Bacillati</taxon>
        <taxon>Actinomycetota</taxon>
        <taxon>Actinomycetes</taxon>
        <taxon>Kitasatosporales</taxon>
        <taxon>Streptomycetaceae</taxon>
        <taxon>Streptomyces</taxon>
    </lineage>
</organism>
<protein>
    <submittedName>
        <fullName evidence="5">HAD family phosphatase</fullName>
    </submittedName>
</protein>
<comment type="similarity">
    <text evidence="1">Belongs to the HAD-like hydrolase superfamily. CbbY/CbbZ/Gph/YieH family.</text>
</comment>
<dbReference type="RefSeq" id="WP_311695134.1">
    <property type="nucleotide sequence ID" value="NZ_JAVREY010000013.1"/>
</dbReference>
<dbReference type="Pfam" id="PF13419">
    <property type="entry name" value="HAD_2"/>
    <property type="match status" value="1"/>
</dbReference>
<name>A0ABU2TT22_9ACTN</name>
<feature type="region of interest" description="Disordered" evidence="4">
    <location>
        <begin position="142"/>
        <end position="182"/>
    </location>
</feature>
<dbReference type="SUPFAM" id="SSF56784">
    <property type="entry name" value="HAD-like"/>
    <property type="match status" value="1"/>
</dbReference>
<dbReference type="PANTHER" id="PTHR46193">
    <property type="entry name" value="6-PHOSPHOGLUCONATE PHOSPHATASE"/>
    <property type="match status" value="1"/>
</dbReference>
<feature type="compositionally biased region" description="Polar residues" evidence="4">
    <location>
        <begin position="173"/>
        <end position="182"/>
    </location>
</feature>
<evidence type="ECO:0000256" key="3">
    <source>
        <dbReference type="ARBA" id="ARBA00022842"/>
    </source>
</evidence>
<evidence type="ECO:0000256" key="4">
    <source>
        <dbReference type="SAM" id="MobiDB-lite"/>
    </source>
</evidence>
<dbReference type="InterPro" id="IPR041492">
    <property type="entry name" value="HAD_2"/>
</dbReference>
<dbReference type="NCBIfam" id="TIGR01509">
    <property type="entry name" value="HAD-SF-IA-v3"/>
    <property type="match status" value="1"/>
</dbReference>
<accession>A0ABU2TT22</accession>
<dbReference type="EMBL" id="JAVREY010000013">
    <property type="protein sequence ID" value="MDT0464102.1"/>
    <property type="molecule type" value="Genomic_DNA"/>
</dbReference>
<evidence type="ECO:0000313" key="6">
    <source>
        <dbReference type="Proteomes" id="UP001183809"/>
    </source>
</evidence>
<keyword evidence="2" id="KW-0479">Metal-binding</keyword>
<dbReference type="Gene3D" id="3.40.50.1000">
    <property type="entry name" value="HAD superfamily/HAD-like"/>
    <property type="match status" value="1"/>
</dbReference>